<evidence type="ECO:0000259" key="4">
    <source>
        <dbReference type="Pfam" id="PF09167"/>
    </source>
</evidence>
<evidence type="ECO:0000256" key="1">
    <source>
        <dbReference type="ARBA" id="ARBA00022729"/>
    </source>
</evidence>
<dbReference type="EMBL" id="LR134355">
    <property type="protein sequence ID" value="VEG48054.1"/>
    <property type="molecule type" value="Genomic_DNA"/>
</dbReference>
<organism evidence="5 6">
    <name type="scientific">Mycolicibacterium chitae</name>
    <name type="common">Mycobacterium chitae</name>
    <dbReference type="NCBI Taxonomy" id="1792"/>
    <lineage>
        <taxon>Bacteria</taxon>
        <taxon>Bacillati</taxon>
        <taxon>Actinomycetota</taxon>
        <taxon>Actinomycetes</taxon>
        <taxon>Mycobacteriales</taxon>
        <taxon>Mycobacteriaceae</taxon>
        <taxon>Mycolicibacterium</taxon>
    </lineage>
</organism>
<feature type="compositionally biased region" description="Acidic residues" evidence="2">
    <location>
        <begin position="186"/>
        <end position="212"/>
    </location>
</feature>
<evidence type="ECO:0000256" key="2">
    <source>
        <dbReference type="SAM" id="MobiDB-lite"/>
    </source>
</evidence>
<proteinExistence type="predicted"/>
<dbReference type="OrthoDB" id="4762478at2"/>
<dbReference type="InterPro" id="IPR015250">
    <property type="entry name" value="MPT63-like"/>
</dbReference>
<dbReference type="AlphaFoldDB" id="A0A448I6V4"/>
<dbReference type="Pfam" id="PF09167">
    <property type="entry name" value="DUF1942"/>
    <property type="match status" value="1"/>
</dbReference>
<evidence type="ECO:0000313" key="5">
    <source>
        <dbReference type="EMBL" id="VEG48054.1"/>
    </source>
</evidence>
<feature type="compositionally biased region" description="Low complexity" evidence="2">
    <location>
        <begin position="158"/>
        <end position="185"/>
    </location>
</feature>
<protein>
    <submittedName>
        <fullName evidence="5">Immunogenic protein MPT63</fullName>
    </submittedName>
</protein>
<dbReference type="GO" id="GO:0005615">
    <property type="term" value="C:extracellular space"/>
    <property type="evidence" value="ECO:0007669"/>
    <property type="project" value="InterPro"/>
</dbReference>
<evidence type="ECO:0000313" key="6">
    <source>
        <dbReference type="Proteomes" id="UP000282551"/>
    </source>
</evidence>
<name>A0A448I6V4_MYCCI</name>
<dbReference type="Proteomes" id="UP000282551">
    <property type="component" value="Chromosome"/>
</dbReference>
<dbReference type="RefSeq" id="WP_126333901.1">
    <property type="nucleotide sequence ID" value="NZ_AP022604.1"/>
</dbReference>
<feature type="compositionally biased region" description="Low complexity" evidence="2">
    <location>
        <begin position="229"/>
        <end position="265"/>
    </location>
</feature>
<keyword evidence="1 3" id="KW-0732">Signal</keyword>
<reference evidence="5 6" key="1">
    <citation type="submission" date="2018-12" db="EMBL/GenBank/DDBJ databases">
        <authorList>
            <consortium name="Pathogen Informatics"/>
        </authorList>
    </citation>
    <scope>NUCLEOTIDE SEQUENCE [LARGE SCALE GENOMIC DNA]</scope>
    <source>
        <strain evidence="5 6">NCTC10485</strain>
    </source>
</reference>
<dbReference type="Gene3D" id="2.60.40.1240">
    <property type="match status" value="1"/>
</dbReference>
<feature type="region of interest" description="Disordered" evidence="2">
    <location>
        <begin position="158"/>
        <end position="304"/>
    </location>
</feature>
<feature type="domain" description="MPT63-like" evidence="4">
    <location>
        <begin position="31"/>
        <end position="151"/>
    </location>
</feature>
<keyword evidence="6" id="KW-1185">Reference proteome</keyword>
<accession>A0A448I6V4</accession>
<feature type="compositionally biased region" description="Low complexity" evidence="2">
    <location>
        <begin position="286"/>
        <end position="296"/>
    </location>
</feature>
<feature type="chain" id="PRO_5019350792" evidence="3">
    <location>
        <begin position="30"/>
        <end position="304"/>
    </location>
</feature>
<sequence length="304" mass="29976">MKTSKIAITATSAALFAATGLFGAPLAGAETADLGEQAELNEGNVVQGWTISDLKQSSDPVSYPVRGTLWEATATNEAIQGNVQPIVSNLNARSESGETYRVLFQIASPQGISPAGLAQGQKATGKVYFDVTGPAPDTVVYNDGTQDLLTWVQPAAEPAATGTGAGSASAPAAPASPAEAPAATDDAPEAVTEDAPEAVTDEVPEAVTEDAPEAVTDPAATGRQGTPLPEDAAVAEATPAAPEATPATPAPEGAPHGPAAEPAAGSQGTPLPAQEPAATADAVEGTPHGPAATPTTPVTPAPTA</sequence>
<gene>
    <name evidence="5" type="ORF">NCTC10485_02347</name>
</gene>
<dbReference type="SUPFAM" id="SSF81982">
    <property type="entry name" value="Antigen MPT63/MPB63 (immunoprotective extracellular protein)"/>
    <property type="match status" value="1"/>
</dbReference>
<dbReference type="InterPro" id="IPR029050">
    <property type="entry name" value="Immunoprotect_excell_Ig-like"/>
</dbReference>
<evidence type="ECO:0000256" key="3">
    <source>
        <dbReference type="SAM" id="SignalP"/>
    </source>
</evidence>
<feature type="signal peptide" evidence="3">
    <location>
        <begin position="1"/>
        <end position="29"/>
    </location>
</feature>